<keyword evidence="1 2" id="KW-0597">Phosphoprotein</keyword>
<evidence type="ECO:0000313" key="5">
    <source>
        <dbReference type="Proteomes" id="UP000600865"/>
    </source>
</evidence>
<dbReference type="Pfam" id="PF00072">
    <property type="entry name" value="Response_reg"/>
    <property type="match status" value="1"/>
</dbReference>
<sequence length="119" mass="12909">MATILYAEDDDAMRKFFEKALEKAGHHVIACADGERALRALKFADGAFDMLLTDIMMPGMDGIELAKHAETLSPGIKIMFITGFAAVAMGDQDASSQTVLSKPVHLRQLVTEVDRLIAA</sequence>
<feature type="domain" description="Response regulatory" evidence="3">
    <location>
        <begin position="3"/>
        <end position="117"/>
    </location>
</feature>
<organism evidence="4 5">
    <name type="scientific">Litorimonas cladophorae</name>
    <dbReference type="NCBI Taxonomy" id="1220491"/>
    <lineage>
        <taxon>Bacteria</taxon>
        <taxon>Pseudomonadati</taxon>
        <taxon>Pseudomonadota</taxon>
        <taxon>Alphaproteobacteria</taxon>
        <taxon>Maricaulales</taxon>
        <taxon>Robiginitomaculaceae</taxon>
    </lineage>
</organism>
<dbReference type="InterPro" id="IPR050595">
    <property type="entry name" value="Bact_response_regulator"/>
</dbReference>
<dbReference type="Gene3D" id="3.40.50.2300">
    <property type="match status" value="1"/>
</dbReference>
<dbReference type="AlphaFoldDB" id="A0A918KS78"/>
<dbReference type="SUPFAM" id="SSF52172">
    <property type="entry name" value="CheY-like"/>
    <property type="match status" value="1"/>
</dbReference>
<feature type="modified residue" description="4-aspartylphosphate" evidence="2">
    <location>
        <position position="54"/>
    </location>
</feature>
<keyword evidence="5" id="KW-1185">Reference proteome</keyword>
<evidence type="ECO:0000259" key="3">
    <source>
        <dbReference type="PROSITE" id="PS50110"/>
    </source>
</evidence>
<evidence type="ECO:0000256" key="1">
    <source>
        <dbReference type="ARBA" id="ARBA00022553"/>
    </source>
</evidence>
<dbReference type="Proteomes" id="UP000600865">
    <property type="component" value="Unassembled WGS sequence"/>
</dbReference>
<evidence type="ECO:0000313" key="4">
    <source>
        <dbReference type="EMBL" id="GGX74042.1"/>
    </source>
</evidence>
<comment type="caution">
    <text evidence="4">The sequence shown here is derived from an EMBL/GenBank/DDBJ whole genome shotgun (WGS) entry which is preliminary data.</text>
</comment>
<accession>A0A918KS78</accession>
<evidence type="ECO:0000256" key="2">
    <source>
        <dbReference type="PROSITE-ProRule" id="PRU00169"/>
    </source>
</evidence>
<dbReference type="InterPro" id="IPR001789">
    <property type="entry name" value="Sig_transdc_resp-reg_receiver"/>
</dbReference>
<dbReference type="PROSITE" id="PS50110">
    <property type="entry name" value="RESPONSE_REGULATORY"/>
    <property type="match status" value="1"/>
</dbReference>
<dbReference type="InterPro" id="IPR011006">
    <property type="entry name" value="CheY-like_superfamily"/>
</dbReference>
<dbReference type="RefSeq" id="WP_189586781.1">
    <property type="nucleotide sequence ID" value="NZ_BMYV01000003.1"/>
</dbReference>
<dbReference type="EMBL" id="BMYV01000003">
    <property type="protein sequence ID" value="GGX74042.1"/>
    <property type="molecule type" value="Genomic_DNA"/>
</dbReference>
<dbReference type="GO" id="GO:0000160">
    <property type="term" value="P:phosphorelay signal transduction system"/>
    <property type="evidence" value="ECO:0007669"/>
    <property type="project" value="InterPro"/>
</dbReference>
<proteinExistence type="predicted"/>
<name>A0A918KS78_9PROT</name>
<protein>
    <submittedName>
        <fullName evidence="4">Transcriptional regulator</fullName>
    </submittedName>
</protein>
<reference evidence="4 5" key="1">
    <citation type="journal article" date="2014" name="Int. J. Syst. Evol. Microbiol.">
        <title>Complete genome sequence of Corynebacterium casei LMG S-19264T (=DSM 44701T), isolated from a smear-ripened cheese.</title>
        <authorList>
            <consortium name="US DOE Joint Genome Institute (JGI-PGF)"/>
            <person name="Walter F."/>
            <person name="Albersmeier A."/>
            <person name="Kalinowski J."/>
            <person name="Ruckert C."/>
        </authorList>
    </citation>
    <scope>NUCLEOTIDE SEQUENCE [LARGE SCALE GENOMIC DNA]</scope>
    <source>
        <strain evidence="4 5">KCTC 23968</strain>
    </source>
</reference>
<dbReference type="SMART" id="SM00448">
    <property type="entry name" value="REC"/>
    <property type="match status" value="1"/>
</dbReference>
<dbReference type="PANTHER" id="PTHR44591:SF21">
    <property type="entry name" value="TWO-COMPONENT RESPONSE REGULATOR"/>
    <property type="match status" value="1"/>
</dbReference>
<gene>
    <name evidence="4" type="primary">cpdR</name>
    <name evidence="4" type="ORF">GCM10011309_25220</name>
</gene>
<dbReference type="PANTHER" id="PTHR44591">
    <property type="entry name" value="STRESS RESPONSE REGULATOR PROTEIN 1"/>
    <property type="match status" value="1"/>
</dbReference>